<keyword evidence="2" id="KW-1185">Reference proteome</keyword>
<dbReference type="RefSeq" id="WP_178138250.1">
    <property type="nucleotide sequence ID" value="NZ_FRCF01000006.1"/>
</dbReference>
<organism evidence="1 2">
    <name type="scientific">Lacicoccus alkaliphilus DSM 16010</name>
    <dbReference type="NCBI Taxonomy" id="1123231"/>
    <lineage>
        <taxon>Bacteria</taxon>
        <taxon>Bacillati</taxon>
        <taxon>Bacillota</taxon>
        <taxon>Bacilli</taxon>
        <taxon>Bacillales</taxon>
        <taxon>Salinicoccaceae</taxon>
        <taxon>Lacicoccus</taxon>
    </lineage>
</organism>
<dbReference type="EMBL" id="FRCF01000006">
    <property type="protein sequence ID" value="SHM17165.1"/>
    <property type="molecule type" value="Genomic_DNA"/>
</dbReference>
<accession>A0A1M7GLX4</accession>
<proteinExistence type="predicted"/>
<sequence>MKFTCIVRRVEESRDFSDKIVKQGDGHILLNEHESRFKLKPKEGTL</sequence>
<reference evidence="1 2" key="1">
    <citation type="submission" date="2016-11" db="EMBL/GenBank/DDBJ databases">
        <authorList>
            <person name="Jaros S."/>
            <person name="Januszkiewicz K."/>
            <person name="Wedrychowicz H."/>
        </authorList>
    </citation>
    <scope>NUCLEOTIDE SEQUENCE [LARGE SCALE GENOMIC DNA]</scope>
    <source>
        <strain evidence="1 2">DSM 16010</strain>
    </source>
</reference>
<dbReference type="Proteomes" id="UP000184206">
    <property type="component" value="Unassembled WGS sequence"/>
</dbReference>
<gene>
    <name evidence="1" type="ORF">SAMN02745189_01683</name>
</gene>
<protein>
    <submittedName>
        <fullName evidence="1">Uncharacterized protein</fullName>
    </submittedName>
</protein>
<evidence type="ECO:0000313" key="2">
    <source>
        <dbReference type="Proteomes" id="UP000184206"/>
    </source>
</evidence>
<name>A0A1M7GLX4_9BACL</name>
<evidence type="ECO:0000313" key="1">
    <source>
        <dbReference type="EMBL" id="SHM17165.1"/>
    </source>
</evidence>
<dbReference type="AlphaFoldDB" id="A0A1M7GLX4"/>